<dbReference type="Proteomes" id="UP000237105">
    <property type="component" value="Unassembled WGS sequence"/>
</dbReference>
<dbReference type="EMBL" id="JXTB01000246">
    <property type="protein sequence ID" value="PON50387.1"/>
    <property type="molecule type" value="Genomic_DNA"/>
</dbReference>
<organism evidence="1 2">
    <name type="scientific">Parasponia andersonii</name>
    <name type="common">Sponia andersonii</name>
    <dbReference type="NCBI Taxonomy" id="3476"/>
    <lineage>
        <taxon>Eukaryota</taxon>
        <taxon>Viridiplantae</taxon>
        <taxon>Streptophyta</taxon>
        <taxon>Embryophyta</taxon>
        <taxon>Tracheophyta</taxon>
        <taxon>Spermatophyta</taxon>
        <taxon>Magnoliopsida</taxon>
        <taxon>eudicotyledons</taxon>
        <taxon>Gunneridae</taxon>
        <taxon>Pentapetalae</taxon>
        <taxon>rosids</taxon>
        <taxon>fabids</taxon>
        <taxon>Rosales</taxon>
        <taxon>Cannabaceae</taxon>
        <taxon>Parasponia</taxon>
    </lineage>
</organism>
<reference evidence="2" key="1">
    <citation type="submission" date="2016-06" db="EMBL/GenBank/DDBJ databases">
        <title>Parallel loss of symbiosis genes in relatives of nitrogen-fixing non-legume Parasponia.</title>
        <authorList>
            <person name="Van Velzen R."/>
            <person name="Holmer R."/>
            <person name="Bu F."/>
            <person name="Rutten L."/>
            <person name="Van Zeijl A."/>
            <person name="Liu W."/>
            <person name="Santuari L."/>
            <person name="Cao Q."/>
            <person name="Sharma T."/>
            <person name="Shen D."/>
            <person name="Roswanjaya Y."/>
            <person name="Wardhani T."/>
            <person name="Kalhor M.S."/>
            <person name="Jansen J."/>
            <person name="Van den Hoogen J."/>
            <person name="Gungor B."/>
            <person name="Hartog M."/>
            <person name="Hontelez J."/>
            <person name="Verver J."/>
            <person name="Yang W.-C."/>
            <person name="Schijlen E."/>
            <person name="Repin R."/>
            <person name="Schilthuizen M."/>
            <person name="Schranz E."/>
            <person name="Heidstra R."/>
            <person name="Miyata K."/>
            <person name="Fedorova E."/>
            <person name="Kohlen W."/>
            <person name="Bisseling T."/>
            <person name="Smit S."/>
            <person name="Geurts R."/>
        </authorList>
    </citation>
    <scope>NUCLEOTIDE SEQUENCE [LARGE SCALE GENOMIC DNA]</scope>
    <source>
        <strain evidence="2">cv. WU1-14</strain>
    </source>
</reference>
<accession>A0A2P5BNK2</accession>
<evidence type="ECO:0000313" key="1">
    <source>
        <dbReference type="EMBL" id="PON50387.1"/>
    </source>
</evidence>
<keyword evidence="2" id="KW-1185">Reference proteome</keyword>
<comment type="caution">
    <text evidence="1">The sequence shown here is derived from an EMBL/GenBank/DDBJ whole genome shotgun (WGS) entry which is preliminary data.</text>
</comment>
<name>A0A2P5BNK2_PARAD</name>
<dbReference type="AlphaFoldDB" id="A0A2P5BNK2"/>
<protein>
    <submittedName>
        <fullName evidence="1">Uncharacterized protein</fullName>
    </submittedName>
</protein>
<evidence type="ECO:0000313" key="2">
    <source>
        <dbReference type="Proteomes" id="UP000237105"/>
    </source>
</evidence>
<sequence length="93" mass="10242">MCTMSESPELVTVSMICNLSTLDKCSDGVVTPTGEIFEIAITMVVAAELNKGWRSSNSELQWHLIRKFLAPSSLAVIYDKDSNLELVEAFLSD</sequence>
<gene>
    <name evidence="1" type="ORF">PanWU01x14_223590</name>
</gene>
<proteinExistence type="predicted"/>